<dbReference type="STRING" id="29170.A0A368F6G6"/>
<dbReference type="PANTHER" id="PTHR10856">
    <property type="entry name" value="CORONIN"/>
    <property type="match status" value="1"/>
</dbReference>
<reference evidence="1 2" key="1">
    <citation type="submission" date="2014-10" db="EMBL/GenBank/DDBJ databases">
        <title>Draft genome of the hookworm Ancylostoma caninum.</title>
        <authorList>
            <person name="Mitreva M."/>
        </authorList>
    </citation>
    <scope>NUCLEOTIDE SEQUENCE [LARGE SCALE GENOMIC DNA]</scope>
    <source>
        <strain evidence="1 2">Baltimore</strain>
    </source>
</reference>
<gene>
    <name evidence="1" type="ORF">ANCCAN_26568</name>
</gene>
<sequence>MSSLGFAYPLSLSSICVGRIDKDYPFVDAHKGACLEVAWSPFNDNVIASCSEDTTCKSTTSGHVFYFLNGGVNPPLFAVNKCIAWGMAHPRKGTDEDAFRTRGRAEWPSEAREHFSLASCRQQSVTYCWW</sequence>
<dbReference type="InterPro" id="IPR015943">
    <property type="entry name" value="WD40/YVTN_repeat-like_dom_sf"/>
</dbReference>
<dbReference type="Gene3D" id="2.130.10.10">
    <property type="entry name" value="YVTN repeat-like/Quinoprotein amine dehydrogenase"/>
    <property type="match status" value="1"/>
</dbReference>
<name>A0A368F6G6_ANCCA</name>
<evidence type="ECO:0000313" key="2">
    <source>
        <dbReference type="Proteomes" id="UP000252519"/>
    </source>
</evidence>
<dbReference type="OrthoDB" id="1850764at2759"/>
<accession>A0A368F6G6</accession>
<evidence type="ECO:0000313" key="1">
    <source>
        <dbReference type="EMBL" id="RCN27696.1"/>
    </source>
</evidence>
<proteinExistence type="predicted"/>
<organism evidence="1 2">
    <name type="scientific">Ancylostoma caninum</name>
    <name type="common">Dog hookworm</name>
    <dbReference type="NCBI Taxonomy" id="29170"/>
    <lineage>
        <taxon>Eukaryota</taxon>
        <taxon>Metazoa</taxon>
        <taxon>Ecdysozoa</taxon>
        <taxon>Nematoda</taxon>
        <taxon>Chromadorea</taxon>
        <taxon>Rhabditida</taxon>
        <taxon>Rhabditina</taxon>
        <taxon>Rhabditomorpha</taxon>
        <taxon>Strongyloidea</taxon>
        <taxon>Ancylostomatidae</taxon>
        <taxon>Ancylostomatinae</taxon>
        <taxon>Ancylostoma</taxon>
    </lineage>
</organism>
<dbReference type="InterPro" id="IPR015505">
    <property type="entry name" value="Coronin"/>
</dbReference>
<dbReference type="Proteomes" id="UP000252519">
    <property type="component" value="Unassembled WGS sequence"/>
</dbReference>
<dbReference type="PANTHER" id="PTHR10856:SF0">
    <property type="entry name" value="CORONIN"/>
    <property type="match status" value="1"/>
</dbReference>
<protein>
    <submittedName>
        <fullName evidence="1">Uncharacterized protein</fullName>
    </submittedName>
</protein>
<dbReference type="GO" id="GO:0051015">
    <property type="term" value="F:actin filament binding"/>
    <property type="evidence" value="ECO:0007669"/>
    <property type="project" value="TreeGrafter"/>
</dbReference>
<dbReference type="EMBL" id="JOJR01003676">
    <property type="protein sequence ID" value="RCN27696.1"/>
    <property type="molecule type" value="Genomic_DNA"/>
</dbReference>
<keyword evidence="2" id="KW-1185">Reference proteome</keyword>
<dbReference type="GO" id="GO:0007015">
    <property type="term" value="P:actin filament organization"/>
    <property type="evidence" value="ECO:0007669"/>
    <property type="project" value="TreeGrafter"/>
</dbReference>
<dbReference type="AlphaFoldDB" id="A0A368F6G6"/>
<comment type="caution">
    <text evidence="1">The sequence shown here is derived from an EMBL/GenBank/DDBJ whole genome shotgun (WGS) entry which is preliminary data.</text>
</comment>